<accession>A0A0C9VNV0</accession>
<proteinExistence type="predicted"/>
<evidence type="ECO:0000313" key="1">
    <source>
        <dbReference type="EMBL" id="KIJ59350.1"/>
    </source>
</evidence>
<dbReference type="HOGENOM" id="CLU_1185147_0_0_1"/>
<dbReference type="AlphaFoldDB" id="A0A0C9VNV0"/>
<reference evidence="1 2" key="1">
    <citation type="submission" date="2014-04" db="EMBL/GenBank/DDBJ databases">
        <title>Evolutionary Origins and Diversification of the Mycorrhizal Mutualists.</title>
        <authorList>
            <consortium name="DOE Joint Genome Institute"/>
            <consortium name="Mycorrhizal Genomics Consortium"/>
            <person name="Kohler A."/>
            <person name="Kuo A."/>
            <person name="Nagy L.G."/>
            <person name="Floudas D."/>
            <person name="Copeland A."/>
            <person name="Barry K.W."/>
            <person name="Cichocki N."/>
            <person name="Veneault-Fourrey C."/>
            <person name="LaButti K."/>
            <person name="Lindquist E.A."/>
            <person name="Lipzen A."/>
            <person name="Lundell T."/>
            <person name="Morin E."/>
            <person name="Murat C."/>
            <person name="Riley R."/>
            <person name="Ohm R."/>
            <person name="Sun H."/>
            <person name="Tunlid A."/>
            <person name="Henrissat B."/>
            <person name="Grigoriev I.V."/>
            <person name="Hibbett D.S."/>
            <person name="Martin F."/>
        </authorList>
    </citation>
    <scope>NUCLEOTIDE SEQUENCE [LARGE SCALE GENOMIC DNA]</scope>
    <source>
        <strain evidence="1 2">MD-312</strain>
    </source>
</reference>
<keyword evidence="2" id="KW-1185">Reference proteome</keyword>
<gene>
    <name evidence="1" type="ORF">HYDPIDRAFT_33290</name>
</gene>
<dbReference type="Proteomes" id="UP000053820">
    <property type="component" value="Unassembled WGS sequence"/>
</dbReference>
<dbReference type="OrthoDB" id="72892at2759"/>
<sequence>MTLNRPPIEGGFDWLFFQCNNVQLEDEGLHDILLNTLYSHTVTCTKLERAICLITRSISVSQGRPSLMAALLSLLSAVLEGVSSRLSKEDLRQLQVGTVVGSAVIHELCVSDGLANGVHEELQKLAEASFSSTDAEDQMLVPPISSQWAEGMKAWLESGYFEGLKYTRPWVELVDTEELSFSVNVIEGNPEPRSSPVCAILEDILAAMQPTITGSHGRIKAFGLKTFGFAISAP</sequence>
<protein>
    <submittedName>
        <fullName evidence="1">Uncharacterized protein</fullName>
    </submittedName>
</protein>
<evidence type="ECO:0000313" key="2">
    <source>
        <dbReference type="Proteomes" id="UP000053820"/>
    </source>
</evidence>
<name>A0A0C9VNV0_9AGAM</name>
<organism evidence="1 2">
    <name type="scientific">Hydnomerulius pinastri MD-312</name>
    <dbReference type="NCBI Taxonomy" id="994086"/>
    <lineage>
        <taxon>Eukaryota</taxon>
        <taxon>Fungi</taxon>
        <taxon>Dikarya</taxon>
        <taxon>Basidiomycota</taxon>
        <taxon>Agaricomycotina</taxon>
        <taxon>Agaricomycetes</taxon>
        <taxon>Agaricomycetidae</taxon>
        <taxon>Boletales</taxon>
        <taxon>Boletales incertae sedis</taxon>
        <taxon>Leucogyrophana</taxon>
    </lineage>
</organism>
<dbReference type="EMBL" id="KN839890">
    <property type="protein sequence ID" value="KIJ59350.1"/>
    <property type="molecule type" value="Genomic_DNA"/>
</dbReference>